<sequence length="183" mass="21025">MSNNVDNLLRAVELYNRDLDKLIQSFYALENELKQRTYQYEEIKSSVQNTKGSISAAMIPGDKQKLPSESEDWRQALRSDRDKLCLLESETKMVTPRLSELVETSKQALAKVDGFSGVVPKIQRDGNGNDVETARNLLGKEYRDRRLKIRDGEVQVEARMGFFRDLIGEVKSEIDVILEWLKL</sequence>
<evidence type="ECO:0000313" key="2">
    <source>
        <dbReference type="Proteomes" id="UP001373714"/>
    </source>
</evidence>
<evidence type="ECO:0000313" key="1">
    <source>
        <dbReference type="EMBL" id="KAK6354039.1"/>
    </source>
</evidence>
<proteinExistence type="predicted"/>
<keyword evidence="2" id="KW-1185">Reference proteome</keyword>
<dbReference type="Proteomes" id="UP001373714">
    <property type="component" value="Unassembled WGS sequence"/>
</dbReference>
<name>A0AAV9V5I3_9PEZI</name>
<gene>
    <name evidence="1" type="ORF">TWF730_008459</name>
</gene>
<dbReference type="AlphaFoldDB" id="A0AAV9V5I3"/>
<accession>A0AAV9V5I3</accession>
<organism evidence="1 2">
    <name type="scientific">Orbilia blumenaviensis</name>
    <dbReference type="NCBI Taxonomy" id="1796055"/>
    <lineage>
        <taxon>Eukaryota</taxon>
        <taxon>Fungi</taxon>
        <taxon>Dikarya</taxon>
        <taxon>Ascomycota</taxon>
        <taxon>Pezizomycotina</taxon>
        <taxon>Orbiliomycetes</taxon>
        <taxon>Orbiliales</taxon>
        <taxon>Orbiliaceae</taxon>
        <taxon>Orbilia</taxon>
    </lineage>
</organism>
<dbReference type="EMBL" id="JAVHNS010000005">
    <property type="protein sequence ID" value="KAK6354039.1"/>
    <property type="molecule type" value="Genomic_DNA"/>
</dbReference>
<comment type="caution">
    <text evidence="1">The sequence shown here is derived from an EMBL/GenBank/DDBJ whole genome shotgun (WGS) entry which is preliminary data.</text>
</comment>
<protein>
    <submittedName>
        <fullName evidence="1">Uncharacterized protein</fullName>
    </submittedName>
</protein>
<reference evidence="1 2" key="1">
    <citation type="submission" date="2019-10" db="EMBL/GenBank/DDBJ databases">
        <authorList>
            <person name="Palmer J.M."/>
        </authorList>
    </citation>
    <scope>NUCLEOTIDE SEQUENCE [LARGE SCALE GENOMIC DNA]</scope>
    <source>
        <strain evidence="1 2">TWF730</strain>
    </source>
</reference>